<keyword evidence="2" id="KW-1185">Reference proteome</keyword>
<sequence>MCIRQHKAEVESNPVLQATLQPYPVSRIPPSMIHPSTVSTPQRHPSIHPYVIFSPTPFTIHPPSSLQLYPNSLSPLRTSTRTSTSTTTAFPTKQNAVRLTFTLTDNPNSKRYADTDPDNT</sequence>
<name>A0A8H5GQA0_9AGAR</name>
<accession>A0A8H5GQA0</accession>
<dbReference type="Proteomes" id="UP000559256">
    <property type="component" value="Unassembled WGS sequence"/>
</dbReference>
<dbReference type="EMBL" id="JAACJM010000014">
    <property type="protein sequence ID" value="KAF5369026.1"/>
    <property type="molecule type" value="Genomic_DNA"/>
</dbReference>
<organism evidence="1 2">
    <name type="scientific">Tetrapyrgos nigripes</name>
    <dbReference type="NCBI Taxonomy" id="182062"/>
    <lineage>
        <taxon>Eukaryota</taxon>
        <taxon>Fungi</taxon>
        <taxon>Dikarya</taxon>
        <taxon>Basidiomycota</taxon>
        <taxon>Agaricomycotina</taxon>
        <taxon>Agaricomycetes</taxon>
        <taxon>Agaricomycetidae</taxon>
        <taxon>Agaricales</taxon>
        <taxon>Marasmiineae</taxon>
        <taxon>Marasmiaceae</taxon>
        <taxon>Tetrapyrgos</taxon>
    </lineage>
</organism>
<gene>
    <name evidence="1" type="ORF">D9758_003115</name>
</gene>
<proteinExistence type="predicted"/>
<reference evidence="1 2" key="1">
    <citation type="journal article" date="2020" name="ISME J.">
        <title>Uncovering the hidden diversity of litter-decomposition mechanisms in mushroom-forming fungi.</title>
        <authorList>
            <person name="Floudas D."/>
            <person name="Bentzer J."/>
            <person name="Ahren D."/>
            <person name="Johansson T."/>
            <person name="Persson P."/>
            <person name="Tunlid A."/>
        </authorList>
    </citation>
    <scope>NUCLEOTIDE SEQUENCE [LARGE SCALE GENOMIC DNA]</scope>
    <source>
        <strain evidence="1 2">CBS 291.85</strain>
    </source>
</reference>
<evidence type="ECO:0000313" key="2">
    <source>
        <dbReference type="Proteomes" id="UP000559256"/>
    </source>
</evidence>
<evidence type="ECO:0000313" key="1">
    <source>
        <dbReference type="EMBL" id="KAF5369026.1"/>
    </source>
</evidence>
<protein>
    <submittedName>
        <fullName evidence="1">Uncharacterized protein</fullName>
    </submittedName>
</protein>
<dbReference type="AlphaFoldDB" id="A0A8H5GQA0"/>
<comment type="caution">
    <text evidence="1">The sequence shown here is derived from an EMBL/GenBank/DDBJ whole genome shotgun (WGS) entry which is preliminary data.</text>
</comment>